<evidence type="ECO:0000313" key="1">
    <source>
        <dbReference type="EMBL" id="ANZ49599.1"/>
    </source>
</evidence>
<protein>
    <submittedName>
        <fullName evidence="1">Putative virion structural protein</fullName>
    </submittedName>
</protein>
<dbReference type="OrthoDB" id="12251at10239"/>
<reference evidence="1 2" key="1">
    <citation type="submission" date="2016-06" db="EMBL/GenBank/DDBJ databases">
        <authorList>
            <person name="Kjaerup R.B."/>
            <person name="Dalgaard T.S."/>
            <person name="Juul-Madsen H.R."/>
        </authorList>
    </citation>
    <scope>NUCLEOTIDE SEQUENCE [LARGE SCALE GENOMIC DNA]</scope>
</reference>
<sequence>MKLTRRILADIDVFFDTRLGHVKATQPEKLALLDEQAYVKRFTEAWAAVIGIEDWATSYRSRTKAALMNAEPTPLLHVMKDYIERELLTIALSSPIEKPELTINLWPYTDLTESERQAFLDMFRKFYSSVKVTLVCESYTRLTPGRLRAAWDAWYTYDWFLWIRQNVSEFQTSRIPDFVINRPSLLTDELTEETVATIKKDRANPFVESTRFMAEYVTLDVFDTALFSRRPHQLDAEKTPSA</sequence>
<accession>A0A1B2IED0</accession>
<dbReference type="RefSeq" id="YP_009278852.1">
    <property type="nucleotide sequence ID" value="NC_031010.1"/>
</dbReference>
<proteinExistence type="predicted"/>
<name>A0A1B2IED0_9CAUD</name>
<dbReference type="Proteomes" id="UP000202923">
    <property type="component" value="Genome"/>
</dbReference>
<evidence type="ECO:0000313" key="2">
    <source>
        <dbReference type="Proteomes" id="UP000202923"/>
    </source>
</evidence>
<dbReference type="GeneID" id="29062091"/>
<organism evidence="1 2">
    <name type="scientific">Erwinia phage vB_EamM_Kwan</name>
    <dbReference type="NCBI Taxonomy" id="1883374"/>
    <lineage>
        <taxon>Viruses</taxon>
        <taxon>Duplodnaviria</taxon>
        <taxon>Heunggongvirae</taxon>
        <taxon>Uroviricota</taxon>
        <taxon>Caudoviricetes</taxon>
        <taxon>Chimalliviridae</taxon>
        <taxon>Wellingtonvirus</taxon>
        <taxon>Wellingtonvirus wellington</taxon>
    </lineage>
</organism>
<gene>
    <name evidence="1" type="ORF">KWAN_247</name>
</gene>
<dbReference type="EMBL" id="KX397369">
    <property type="protein sequence ID" value="ANZ49599.1"/>
    <property type="molecule type" value="Genomic_DNA"/>
</dbReference>
<dbReference type="KEGG" id="vg:29062091"/>